<feature type="compositionally biased region" description="Basic and acidic residues" evidence="1">
    <location>
        <begin position="92"/>
        <end position="110"/>
    </location>
</feature>
<dbReference type="Proteomes" id="UP000018721">
    <property type="component" value="Unassembled WGS sequence"/>
</dbReference>
<accession>V9FXE0</accession>
<dbReference type="EMBL" id="ANIZ01000182">
    <property type="protein sequence ID" value="ETI56170.1"/>
    <property type="molecule type" value="Genomic_DNA"/>
</dbReference>
<organism evidence="2 3">
    <name type="scientific">Phytophthora nicotianae P1569</name>
    <dbReference type="NCBI Taxonomy" id="1317065"/>
    <lineage>
        <taxon>Eukaryota</taxon>
        <taxon>Sar</taxon>
        <taxon>Stramenopiles</taxon>
        <taxon>Oomycota</taxon>
        <taxon>Peronosporomycetes</taxon>
        <taxon>Peronosporales</taxon>
        <taxon>Peronosporaceae</taxon>
        <taxon>Phytophthora</taxon>
    </lineage>
</organism>
<gene>
    <name evidence="2" type="ORF">F443_01234</name>
</gene>
<evidence type="ECO:0000256" key="1">
    <source>
        <dbReference type="SAM" id="MobiDB-lite"/>
    </source>
</evidence>
<feature type="region of interest" description="Disordered" evidence="1">
    <location>
        <begin position="1"/>
        <end position="132"/>
    </location>
</feature>
<protein>
    <submittedName>
        <fullName evidence="2">Uncharacterized protein</fullName>
    </submittedName>
</protein>
<name>V9FXE0_PHYNI</name>
<feature type="compositionally biased region" description="Basic and acidic residues" evidence="1">
    <location>
        <begin position="48"/>
        <end position="68"/>
    </location>
</feature>
<sequence length="182" mass="20871">MPAAQTGSVSLEDADKAEQAARILRSEDTRKRNTAAQNWPDRLKKARKESEIEQRNRDQFTDAREKNLAEIASSDPDASLTSIELTQEEENELRTTRDDLPCGLDTRDQQDQPSQGAAHTPIISQTDNGNDHNREKIALTNVLMSWNRLSYKLINLTRKPRQKKLFLRRMLQLEKLSTQWAS</sequence>
<reference evidence="2 3" key="1">
    <citation type="submission" date="2013-11" db="EMBL/GenBank/DDBJ databases">
        <title>The Genome Sequence of Phytophthora parasitica P1569.</title>
        <authorList>
            <consortium name="The Broad Institute Genomics Platform"/>
            <person name="Russ C."/>
            <person name="Tyler B."/>
            <person name="Panabieres F."/>
            <person name="Shan W."/>
            <person name="Tripathy S."/>
            <person name="Grunwald N."/>
            <person name="Machado M."/>
            <person name="Johnson C.S."/>
            <person name="Arredondo F."/>
            <person name="Hong C."/>
            <person name="Coffey M."/>
            <person name="Young S.K."/>
            <person name="Zeng Q."/>
            <person name="Gargeya S."/>
            <person name="Fitzgerald M."/>
            <person name="Abouelleil A."/>
            <person name="Alvarado L."/>
            <person name="Chapman S.B."/>
            <person name="Gainer-Dewar J."/>
            <person name="Goldberg J."/>
            <person name="Griggs A."/>
            <person name="Gujja S."/>
            <person name="Hansen M."/>
            <person name="Howarth C."/>
            <person name="Imamovic A."/>
            <person name="Ireland A."/>
            <person name="Larimer J."/>
            <person name="McCowan C."/>
            <person name="Murphy C."/>
            <person name="Pearson M."/>
            <person name="Poon T.W."/>
            <person name="Priest M."/>
            <person name="Roberts A."/>
            <person name="Saif S."/>
            <person name="Shea T."/>
            <person name="Sykes S."/>
            <person name="Wortman J."/>
            <person name="Nusbaum C."/>
            <person name="Birren B."/>
        </authorList>
    </citation>
    <scope>NUCLEOTIDE SEQUENCE [LARGE SCALE GENOMIC DNA]</scope>
    <source>
        <strain evidence="2 3">P1569</strain>
    </source>
</reference>
<evidence type="ECO:0000313" key="3">
    <source>
        <dbReference type="Proteomes" id="UP000018721"/>
    </source>
</evidence>
<dbReference type="HOGENOM" id="CLU_1484807_0_0_1"/>
<evidence type="ECO:0000313" key="2">
    <source>
        <dbReference type="EMBL" id="ETI56170.1"/>
    </source>
</evidence>
<feature type="compositionally biased region" description="Polar residues" evidence="1">
    <location>
        <begin position="111"/>
        <end position="128"/>
    </location>
</feature>
<dbReference type="AlphaFoldDB" id="V9FXE0"/>
<comment type="caution">
    <text evidence="2">The sequence shown here is derived from an EMBL/GenBank/DDBJ whole genome shotgun (WGS) entry which is preliminary data.</text>
</comment>
<keyword evidence="3" id="KW-1185">Reference proteome</keyword>
<proteinExistence type="predicted"/>
<feature type="compositionally biased region" description="Basic and acidic residues" evidence="1">
    <location>
        <begin position="13"/>
        <end position="31"/>
    </location>
</feature>